<dbReference type="InterPro" id="IPR013538">
    <property type="entry name" value="ASHA1/2-like_C"/>
</dbReference>
<accession>A0ABP9KAG5</accession>
<evidence type="ECO:0000256" key="1">
    <source>
        <dbReference type="ARBA" id="ARBA00006817"/>
    </source>
</evidence>
<dbReference type="RefSeq" id="WP_345495427.1">
    <property type="nucleotide sequence ID" value="NZ_BAABJM010000002.1"/>
</dbReference>
<dbReference type="SUPFAM" id="SSF55961">
    <property type="entry name" value="Bet v1-like"/>
    <property type="match status" value="1"/>
</dbReference>
<dbReference type="Gene3D" id="3.30.530.20">
    <property type="match status" value="1"/>
</dbReference>
<sequence length="162" mass="18578">MADFGSFGMTENGRWAVRFERVFAHPRTKVWRSLTETDQLRHWFVDILDYDRTRFSIEPGAQLVFVAKTGGDPTFGEVRAVDPPRLLEYSWGEEILRWELDDLGAESCRLTFVNEFPDRDSAPGLGAGWHVGLDRLHQHLTGTAHPQSTWDQLTEHYAQAFG</sequence>
<keyword evidence="4" id="KW-1185">Reference proteome</keyword>
<protein>
    <submittedName>
        <fullName evidence="3">SRPBCC domain-containing protein</fullName>
    </submittedName>
</protein>
<name>A0ABP9KAG5_9NOCA</name>
<proteinExistence type="inferred from homology"/>
<evidence type="ECO:0000313" key="3">
    <source>
        <dbReference type="EMBL" id="GAA5052298.1"/>
    </source>
</evidence>
<dbReference type="InterPro" id="IPR023393">
    <property type="entry name" value="START-like_dom_sf"/>
</dbReference>
<evidence type="ECO:0000313" key="4">
    <source>
        <dbReference type="Proteomes" id="UP001500603"/>
    </source>
</evidence>
<reference evidence="4" key="1">
    <citation type="journal article" date="2019" name="Int. J. Syst. Evol. Microbiol.">
        <title>The Global Catalogue of Microorganisms (GCM) 10K type strain sequencing project: providing services to taxonomists for standard genome sequencing and annotation.</title>
        <authorList>
            <consortium name="The Broad Institute Genomics Platform"/>
            <consortium name="The Broad Institute Genome Sequencing Center for Infectious Disease"/>
            <person name="Wu L."/>
            <person name="Ma J."/>
        </authorList>
    </citation>
    <scope>NUCLEOTIDE SEQUENCE [LARGE SCALE GENOMIC DNA]</scope>
    <source>
        <strain evidence="4">JCM 18298</strain>
    </source>
</reference>
<dbReference type="Pfam" id="PF08327">
    <property type="entry name" value="AHSA1"/>
    <property type="match status" value="1"/>
</dbReference>
<comment type="caution">
    <text evidence="3">The sequence shown here is derived from an EMBL/GenBank/DDBJ whole genome shotgun (WGS) entry which is preliminary data.</text>
</comment>
<evidence type="ECO:0000259" key="2">
    <source>
        <dbReference type="Pfam" id="PF08327"/>
    </source>
</evidence>
<organism evidence="3 4">
    <name type="scientific">Nocardia callitridis</name>
    <dbReference type="NCBI Taxonomy" id="648753"/>
    <lineage>
        <taxon>Bacteria</taxon>
        <taxon>Bacillati</taxon>
        <taxon>Actinomycetota</taxon>
        <taxon>Actinomycetes</taxon>
        <taxon>Mycobacteriales</taxon>
        <taxon>Nocardiaceae</taxon>
        <taxon>Nocardia</taxon>
    </lineage>
</organism>
<dbReference type="Proteomes" id="UP001500603">
    <property type="component" value="Unassembled WGS sequence"/>
</dbReference>
<gene>
    <name evidence="3" type="ORF">GCM10023318_24760</name>
</gene>
<dbReference type="EMBL" id="BAABJM010000002">
    <property type="protein sequence ID" value="GAA5052298.1"/>
    <property type="molecule type" value="Genomic_DNA"/>
</dbReference>
<comment type="similarity">
    <text evidence="1">Belongs to the AHA1 family.</text>
</comment>
<feature type="domain" description="Activator of Hsp90 ATPase homologue 1/2-like C-terminal" evidence="2">
    <location>
        <begin position="25"/>
        <end position="140"/>
    </location>
</feature>